<reference evidence="3 4" key="1">
    <citation type="submission" date="2015-12" db="EMBL/GenBank/DDBJ databases">
        <title>The genome of Folsomia candida.</title>
        <authorList>
            <person name="Faddeeva A."/>
            <person name="Derks M.F."/>
            <person name="Anvar Y."/>
            <person name="Smit S."/>
            <person name="Van Straalen N."/>
            <person name="Roelofs D."/>
        </authorList>
    </citation>
    <scope>NUCLEOTIDE SEQUENCE [LARGE SCALE GENOMIC DNA]</scope>
    <source>
        <strain evidence="3 4">VU population</strain>
        <tissue evidence="3">Whole body</tissue>
    </source>
</reference>
<proteinExistence type="inferred from homology"/>
<dbReference type="InterPro" id="IPR052986">
    <property type="entry name" value="VLIG_GTPase"/>
</dbReference>
<evidence type="ECO:0000313" key="3">
    <source>
        <dbReference type="EMBL" id="OXA58772.1"/>
    </source>
</evidence>
<dbReference type="GO" id="GO:0005525">
    <property type="term" value="F:GTP binding"/>
    <property type="evidence" value="ECO:0007669"/>
    <property type="project" value="InterPro"/>
</dbReference>
<dbReference type="PROSITE" id="PS51717">
    <property type="entry name" value="G_VLIG"/>
    <property type="match status" value="1"/>
</dbReference>
<evidence type="ECO:0000259" key="2">
    <source>
        <dbReference type="PROSITE" id="PS51717"/>
    </source>
</evidence>
<evidence type="ECO:0000256" key="1">
    <source>
        <dbReference type="ARBA" id="ARBA00006828"/>
    </source>
</evidence>
<comment type="similarity">
    <text evidence="1">Belongs to the TRAFAC class dynamin-like GTPase superfamily. Very large inducible GTPase (VLIG) family.</text>
</comment>
<name>A0A226EMA7_FOLCA</name>
<dbReference type="InterPro" id="IPR030383">
    <property type="entry name" value="G_VLIG_dom"/>
</dbReference>
<feature type="domain" description="VLIG-type G" evidence="2">
    <location>
        <begin position="1791"/>
        <end position="2037"/>
    </location>
</feature>
<dbReference type="Pfam" id="PF25496">
    <property type="entry name" value="URGCP"/>
    <property type="match status" value="1"/>
</dbReference>
<accession>A0A226EMA7</accession>
<dbReference type="InterPro" id="IPR057365">
    <property type="entry name" value="URGCP"/>
</dbReference>
<dbReference type="InterPro" id="IPR027417">
    <property type="entry name" value="P-loop_NTPase"/>
</dbReference>
<gene>
    <name evidence="3" type="ORF">Fcan01_06383</name>
</gene>
<comment type="caution">
    <text evidence="3">The sequence shown here is derived from an EMBL/GenBank/DDBJ whole genome shotgun (WGS) entry which is preliminary data.</text>
</comment>
<dbReference type="Pfam" id="PF25683">
    <property type="entry name" value="URGCP_GTPase"/>
    <property type="match status" value="1"/>
</dbReference>
<dbReference type="Gene3D" id="3.40.50.300">
    <property type="entry name" value="P-loop containing nucleotide triphosphate hydrolases"/>
    <property type="match status" value="1"/>
</dbReference>
<dbReference type="PANTHER" id="PTHR14819">
    <property type="entry name" value="GTP-BINDING"/>
    <property type="match status" value="1"/>
</dbReference>
<dbReference type="PANTHER" id="PTHR14819:SF25">
    <property type="entry name" value="CHROMOSOME UNDETERMINED SCAFFOLD_52, WHOLE GENOME SHOTGUN SEQUENCE"/>
    <property type="match status" value="1"/>
</dbReference>
<evidence type="ECO:0000313" key="4">
    <source>
        <dbReference type="Proteomes" id="UP000198287"/>
    </source>
</evidence>
<dbReference type="SUPFAM" id="SSF52540">
    <property type="entry name" value="P-loop containing nucleoside triphosphate hydrolases"/>
    <property type="match status" value="1"/>
</dbReference>
<dbReference type="Proteomes" id="UP000198287">
    <property type="component" value="Unassembled WGS sequence"/>
</dbReference>
<organism evidence="3 4">
    <name type="scientific">Folsomia candida</name>
    <name type="common">Springtail</name>
    <dbReference type="NCBI Taxonomy" id="158441"/>
    <lineage>
        <taxon>Eukaryota</taxon>
        <taxon>Metazoa</taxon>
        <taxon>Ecdysozoa</taxon>
        <taxon>Arthropoda</taxon>
        <taxon>Hexapoda</taxon>
        <taxon>Collembola</taxon>
        <taxon>Entomobryomorpha</taxon>
        <taxon>Isotomoidea</taxon>
        <taxon>Isotomidae</taxon>
        <taxon>Proisotominae</taxon>
        <taxon>Folsomia</taxon>
    </lineage>
</organism>
<dbReference type="OrthoDB" id="8432505at2759"/>
<dbReference type="EMBL" id="LNIX01000003">
    <property type="protein sequence ID" value="OXA58772.1"/>
    <property type="molecule type" value="Genomic_DNA"/>
</dbReference>
<keyword evidence="4" id="KW-1185">Reference proteome</keyword>
<protein>
    <submittedName>
        <fullName evidence="3">Interferon-induced very large GTPase 1</fullName>
    </submittedName>
</protein>
<dbReference type="STRING" id="158441.A0A226EMA7"/>
<sequence length="2741" mass="310975">MKEFVEEDIIILPSIEDGPAWIGDLWNCQDSSHVGSKLFSSLGQMDIHPLGDYEYDLTHIKSTKDRIKSLNVEGSLSLELLSGMIKVEGNAKYDFKDESNSLEEELVCRYSVRTFRVEANSNAVIDEHVRDKILRGEIKATHVVKQVQLGAHISANLRIRDRSSNVNTTADGNLAGKLVYGPVSAAVKVKLGFLDSEGGKDFEKNITISSRPQPNSPSQPQDVKTMFEIIESFNTTVSNTFHPTFQKDKMYNGIPIRFLLLPISHFVEVKLEMLYLKIKDDLTDSLEHMFVTLKDITSPNFIRKQLLYKVPALKRLLQDVENKLNREVRAKENQLLVEGKQFFKVATECLQSYKIHKKSAQDLITLGNEFSEKFGATIIQEILQNFIIEGNAELCGAANPTRECQIQIHTSLAAQQNWFQTKSLPVKLLFSSSRNCKNASDLAQLYSIIGLLNGIEIDVSVSLPTVGDDGPTTTPKILIKTISDPEEFEDVGHVVRVLSLMVDQVSEVEKRFFTGYCATRGISFPLSKHAKDIVGLVTILKQVKGIRIANNYIQLRECLLKSETKYSFIITMEGWNYFDCVAAYNLLAVWLAEDTSVNLIVGSFQLRGLHKETPLAFLFKGETLLAVADDTLELKILVDGIKKKNLEGTLKEFRPAREYSINEQRHNFQVEIANLFRNQGTAESLINYKFKQVFALDPAKEFKLATNYLSGCLIVQLNNMSLALASLLQLLKMKDPSLQMSREVEAEVLKADPTELNLMQHYPQILTVLNTVNPFHSAVNIAIQSIKNNNKPQNNERVSAIKESILLITNHLSCPSEVKEQLNNASEADPNLNDDTMAFIHSILEKCIAQNEENRPNSRILSAVFGIINSVSSTTNPGVDRKLQNICLGYFMDTFMPELISKLNSSIVTKFENNLEHHRYYEVLSDLMHLSCGNLSLYEIRILMNDTFTLEAKQLKHFLDIVLNLNLSQQQFIFKKSSVKYLLKEVLNSDTCMELLQTKLCSKSVPDFLPDFLKEKLTPIQIGGDEDLVQIPDKVVTVKELFELSQQLLHQESIPSDYVRLVLNSLGENKEFQAALMISSDEYGYSEEQKVFNRPFTKDTLKFALASMREYLEDKTKTAENIQPLENHRIILVNPTANHSFNYVIEQNPQRSSLPLPDAPNVPPATNGSHFLLGSHPPIDHKRFLKVQKLLQQPRFSRNDKCEAITCQILPYILQKLKMWGVFVLEDGLLDQMLPNCQKILPTYSGGKKFLKAGDVSKLNEPGPPAIQQQKSDWDSTTISKLDIFSSLVHLCDPLVLQDIVRTLTFFPVALPFIMPQLNFSLDEEPSNRGFTSLKFILQEGSIKWETKSGSMVQNKLFVDPYKMIVAIRIGTSSGRESGKSTILNQLFNQRDIFASKSNAGSAHGPPKCLAGSAELIALTKETCSPRLFKWKNGIDVEKPQHSIASHYSSSELAEAILLVNLHGNAAKLPDHVNYFKQYASAFLVFFTDAAFPKTQDEFDQISEMWDGIQFYTVIIDPSDENIESSDGIVYTSDLVNDSSLDGVRNCLMECINLKRMEQRNINKRQKSLGKIEPIAHISTELSNRLINILETTSCGVVRGLLKLQTRGRNAYGKHKDVGSLLESCGNGSRKLIQIVNILVGILTLSLCQRKLAFAHLDRGTSTLSANQTKKQKSHLFKLLQQRCSTVSLNVTQTLLQENSILEQKIRQVYQEIENNSLGLEHFYRELGKLYELAQSHPKELNNSRLISLPRFYGELVVEGHAIELLDGDNGHFHGVWFDQICHSICKINPKIRIFVISIIGLQSSGKSTLLNALFACKFAVSVGRCTRGLFMRLLFLEDDLKEEYGVDAILLVDTEGLGAPEKMNDPDCERKDRQLATFAMSISDLTLVNVIGESVRDLTEILQIVIVTMARLDEAEMTPDILMVQHLTERDATKTLRGSEEFCNAIKEAIDLTEKKDMDIGIRNSKSLTKLLHRVQNGSHLKQFRPFKNGSTVNAPPSTEYHEDVVELYSIILESVKAKATQDRHREFCKWHNLIGSYWEAVEEQDFTLRFKNIAAINEFIDRGVKIAKVKQAAEKTFYCHAEKHKVMFSAKIKELEDTSRMELWGVEKENLMNIVKIDLRSIPSSCGSINSSQPCDHCSTLLTLRNELYKEVENQPCAPDTKATILKFIIKTREGIIQQLDQEANARKIRSGKFSELDQIIQRCLSGSGDGGYSKQKVEIVLQAVKQEASSMLKVVPVKTRIIDEIRSYYENDTAVLQGLKGGHIRFKEFREIEAIDPKWYQKLKNAVLGCDGILSLHLIDELEATLGNLPVQILKERKEEIFQNGMTWSLRLKVNEILNAFEEHRLEKKKLNSNFKWEAHLFALNKYLFEMEKREKLWKRDNDPLHILENNISTYREMIKVRLENGYGSEAEGKILCKLLFEAIRKRAQQFADNHQIAFVQSQSWLSNGQRVRLKYFAGLAREVNEENKERALQHFMNPKAAISHWFKTKLNSFTKEKSIQAFKDTITTELATVRQSLENSANYLTMKSFADSYLNVANEMVYKPKQTPEQVDFVQLKTSLLKAFMDPDKRQDLEADIAIVDLSEVQSLQNLMGCTFHCPLCSGVCWGASGHENDSGDQAKHHTCHQPMGFARCSNKFTRVLLHGSCDKERAKNSWEHNEERITWGKLIDLPEHKNWIYEGHSKKEFDDMMKWFFVSLHEDIAARSEGKFEPANIPHDFLRYDFNTILSTIQAKIGLE</sequence>